<dbReference type="InterPro" id="IPR029056">
    <property type="entry name" value="Ribokinase-like"/>
</dbReference>
<feature type="binding site" evidence="6">
    <location>
        <position position="103"/>
    </location>
    <ligand>
        <name>(6S)-NADPHX</name>
        <dbReference type="ChEBI" id="CHEBI:64076"/>
    </ligand>
</feature>
<keyword evidence="5 6" id="KW-0456">Lyase</keyword>
<keyword evidence="7" id="KW-0812">Transmembrane</keyword>
<keyword evidence="2 6" id="KW-0067">ATP-binding</keyword>
<evidence type="ECO:0000313" key="10">
    <source>
        <dbReference type="Proteomes" id="UP001241056"/>
    </source>
</evidence>
<dbReference type="PANTHER" id="PTHR12592:SF0">
    <property type="entry name" value="ATP-DEPENDENT (S)-NAD(P)H-HYDRATE DEHYDRATASE"/>
    <property type="match status" value="1"/>
</dbReference>
<name>A0ABT7SQD7_9GAMM</name>
<feature type="binding site" evidence="6">
    <location>
        <position position="152"/>
    </location>
    <ligand>
        <name>(6S)-NADPHX</name>
        <dbReference type="ChEBI" id="CHEBI:64076"/>
    </ligand>
</feature>
<feature type="binding site" evidence="6">
    <location>
        <position position="42"/>
    </location>
    <ligand>
        <name>(6S)-NADPHX</name>
        <dbReference type="ChEBI" id="CHEBI:64076"/>
    </ligand>
</feature>
<evidence type="ECO:0000256" key="5">
    <source>
        <dbReference type="ARBA" id="ARBA00023239"/>
    </source>
</evidence>
<dbReference type="PANTHER" id="PTHR12592">
    <property type="entry name" value="ATP-DEPENDENT (S)-NAD(P)H-HYDRATE DEHYDRATASE FAMILY MEMBER"/>
    <property type="match status" value="1"/>
</dbReference>
<evidence type="ECO:0000259" key="8">
    <source>
        <dbReference type="PROSITE" id="PS51383"/>
    </source>
</evidence>
<comment type="similarity">
    <text evidence="6">Belongs to the NnrD/CARKD family.</text>
</comment>
<dbReference type="RefSeq" id="WP_289411099.1">
    <property type="nucleotide sequence ID" value="NZ_JAUCDY010000010.1"/>
</dbReference>
<comment type="caution">
    <text evidence="9">The sequence shown here is derived from an EMBL/GenBank/DDBJ whole genome shotgun (WGS) entry which is preliminary data.</text>
</comment>
<dbReference type="PROSITE" id="PS51383">
    <property type="entry name" value="YJEF_C_3"/>
    <property type="match status" value="1"/>
</dbReference>
<protein>
    <recommendedName>
        <fullName evidence="6">ADP-dependent (S)-NAD(P)H-hydrate dehydratase</fullName>
        <ecNumber evidence="6">4.2.1.136</ecNumber>
    </recommendedName>
    <alternativeName>
        <fullName evidence="6">ADP-dependent NAD(P)HX dehydratase</fullName>
    </alternativeName>
</protein>
<accession>A0ABT7SQD7</accession>
<evidence type="ECO:0000256" key="2">
    <source>
        <dbReference type="ARBA" id="ARBA00022840"/>
    </source>
</evidence>
<feature type="domain" description="YjeF C-terminal" evidence="8">
    <location>
        <begin position="7"/>
        <end position="276"/>
    </location>
</feature>
<comment type="subunit">
    <text evidence="6">Homotetramer.</text>
</comment>
<dbReference type="InterPro" id="IPR017953">
    <property type="entry name" value="Carbohydrate_kinase_pred_CS"/>
</dbReference>
<feature type="binding site" evidence="6">
    <location>
        <begin position="189"/>
        <end position="193"/>
    </location>
    <ligand>
        <name>AMP</name>
        <dbReference type="ChEBI" id="CHEBI:456215"/>
    </ligand>
</feature>
<evidence type="ECO:0000313" key="9">
    <source>
        <dbReference type="EMBL" id="MDM7858395.1"/>
    </source>
</evidence>
<keyword evidence="7" id="KW-1133">Transmembrane helix</keyword>
<evidence type="ECO:0000256" key="7">
    <source>
        <dbReference type="SAM" id="Phobius"/>
    </source>
</evidence>
<dbReference type="PROSITE" id="PS01049">
    <property type="entry name" value="YJEF_C_1"/>
    <property type="match status" value="1"/>
</dbReference>
<dbReference type="Gene3D" id="3.40.1190.20">
    <property type="match status" value="1"/>
</dbReference>
<feature type="transmembrane region" description="Helical" evidence="7">
    <location>
        <begin position="26"/>
        <end position="47"/>
    </location>
</feature>
<dbReference type="Pfam" id="PF01256">
    <property type="entry name" value="Carb_kinase"/>
    <property type="match status" value="1"/>
</dbReference>
<evidence type="ECO:0000256" key="3">
    <source>
        <dbReference type="ARBA" id="ARBA00022857"/>
    </source>
</evidence>
<evidence type="ECO:0000256" key="6">
    <source>
        <dbReference type="HAMAP-Rule" id="MF_01965"/>
    </source>
</evidence>
<comment type="catalytic activity">
    <reaction evidence="6">
        <text>(6S)-NADHX + ADP = AMP + phosphate + NADH + H(+)</text>
        <dbReference type="Rhea" id="RHEA:32223"/>
        <dbReference type="ChEBI" id="CHEBI:15378"/>
        <dbReference type="ChEBI" id="CHEBI:43474"/>
        <dbReference type="ChEBI" id="CHEBI:57945"/>
        <dbReference type="ChEBI" id="CHEBI:64074"/>
        <dbReference type="ChEBI" id="CHEBI:456215"/>
        <dbReference type="ChEBI" id="CHEBI:456216"/>
        <dbReference type="EC" id="4.2.1.136"/>
    </reaction>
</comment>
<keyword evidence="10" id="KW-1185">Reference proteome</keyword>
<evidence type="ECO:0000256" key="4">
    <source>
        <dbReference type="ARBA" id="ARBA00023027"/>
    </source>
</evidence>
<dbReference type="SUPFAM" id="SSF53613">
    <property type="entry name" value="Ribokinase-like"/>
    <property type="match status" value="1"/>
</dbReference>
<dbReference type="InterPro" id="IPR000631">
    <property type="entry name" value="CARKD"/>
</dbReference>
<comment type="function">
    <text evidence="6">Catalyzes the dehydration of the S-form of NAD(P)HX at the expense of ADP, which is converted to AMP. Together with NAD(P)HX epimerase, which catalyzes the epimerization of the S- and R-forms, the enzyme allows the repair of both epimers of NAD(P)HX, a damaged form of NAD(P)H that is a result of enzymatic or heat-dependent hydration.</text>
</comment>
<proteinExistence type="inferred from homology"/>
<reference evidence="9 10" key="1">
    <citation type="submission" date="2023-06" db="EMBL/GenBank/DDBJ databases">
        <title>Thiopseudomonas sp. CY1220 draft genome sequence.</title>
        <authorList>
            <person name="Zhao G."/>
            <person name="An M."/>
        </authorList>
    </citation>
    <scope>NUCLEOTIDE SEQUENCE [LARGE SCALE GENOMIC DNA]</scope>
    <source>
        <strain evidence="9 10">CY1220</strain>
    </source>
</reference>
<dbReference type="EMBL" id="JAUCDY010000010">
    <property type="protein sequence ID" value="MDM7858395.1"/>
    <property type="molecule type" value="Genomic_DNA"/>
</dbReference>
<keyword evidence="1 6" id="KW-0547">Nucleotide-binding</keyword>
<keyword evidence="7" id="KW-0472">Membrane</keyword>
<dbReference type="HAMAP" id="MF_01965">
    <property type="entry name" value="NADHX_dehydratase"/>
    <property type="match status" value="1"/>
</dbReference>
<dbReference type="Proteomes" id="UP001241056">
    <property type="component" value="Unassembled WGS sequence"/>
</dbReference>
<keyword evidence="3 6" id="KW-0521">NADP</keyword>
<feature type="binding site" evidence="6">
    <location>
        <position position="218"/>
    </location>
    <ligand>
        <name>AMP</name>
        <dbReference type="ChEBI" id="CHEBI:456215"/>
    </ligand>
</feature>
<dbReference type="CDD" id="cd01171">
    <property type="entry name" value="YXKO-related"/>
    <property type="match status" value="1"/>
</dbReference>
<evidence type="ECO:0000256" key="1">
    <source>
        <dbReference type="ARBA" id="ARBA00022741"/>
    </source>
</evidence>
<gene>
    <name evidence="6" type="primary">nnrD</name>
    <name evidence="9" type="ORF">QEZ41_08925</name>
</gene>
<keyword evidence="4 6" id="KW-0520">NAD</keyword>
<organism evidence="9 10">
    <name type="scientific">Thiopseudomonas acetoxidans</name>
    <dbReference type="NCBI Taxonomy" id="3041622"/>
    <lineage>
        <taxon>Bacteria</taxon>
        <taxon>Pseudomonadati</taxon>
        <taxon>Pseudomonadota</taxon>
        <taxon>Gammaproteobacteria</taxon>
        <taxon>Pseudomonadales</taxon>
        <taxon>Pseudomonadaceae</taxon>
        <taxon>Thiopseudomonas</taxon>
    </lineage>
</organism>
<sequence>MHNTTILTPATLPSLARRVSDCHKGLLGHALIVAGGAGMGGASLLAAQSCLRLGAGLVSLATWPEHVSASLARQPEIMVRAVLQAAELQPLLVQASVVLVGPGLGQDDWATSLLAAVACTEVAQIWDADALNLLAQDYRRRPTQSAWILTPHPGEAARLLNCSVTEIQAQREQSALSIAHKYQAVVVLKGAHTVIANSEQRICLCQQGHPVMAGAGFGDVLGGVIAALVAQGMELFEACCLAVYIHAKAGEKLAVYGRGAAAGDLLAPMRQELEQLCPITG</sequence>
<dbReference type="NCBIfam" id="TIGR00196">
    <property type="entry name" value="yjeF_cterm"/>
    <property type="match status" value="1"/>
</dbReference>
<comment type="catalytic activity">
    <reaction evidence="6">
        <text>(6S)-NADPHX + ADP = AMP + phosphate + NADPH + H(+)</text>
        <dbReference type="Rhea" id="RHEA:32235"/>
        <dbReference type="ChEBI" id="CHEBI:15378"/>
        <dbReference type="ChEBI" id="CHEBI:43474"/>
        <dbReference type="ChEBI" id="CHEBI:57783"/>
        <dbReference type="ChEBI" id="CHEBI:64076"/>
        <dbReference type="ChEBI" id="CHEBI:456215"/>
        <dbReference type="ChEBI" id="CHEBI:456216"/>
        <dbReference type="EC" id="4.2.1.136"/>
    </reaction>
</comment>
<feature type="binding site" evidence="6">
    <location>
        <position position="219"/>
    </location>
    <ligand>
        <name>(6S)-NADPHX</name>
        <dbReference type="ChEBI" id="CHEBI:64076"/>
    </ligand>
</feature>
<comment type="cofactor">
    <cofactor evidence="6">
        <name>Mg(2+)</name>
        <dbReference type="ChEBI" id="CHEBI:18420"/>
    </cofactor>
</comment>
<dbReference type="EC" id="4.2.1.136" evidence="6"/>